<feature type="domain" description="FAD/NAD(P)-binding" evidence="5">
    <location>
        <begin position="2"/>
        <end position="297"/>
    </location>
</feature>
<keyword evidence="8" id="KW-1185">Reference proteome</keyword>
<dbReference type="InterPro" id="IPR036188">
    <property type="entry name" value="FAD/NAD-bd_sf"/>
</dbReference>
<protein>
    <submittedName>
        <fullName evidence="7">NADPH-dependent 2,4-dienoyl-CoA reductase/sulfur reductase-like enzyme</fullName>
    </submittedName>
</protein>
<feature type="domain" description="Reductase C-terminal" evidence="6">
    <location>
        <begin position="320"/>
        <end position="388"/>
    </location>
</feature>
<evidence type="ECO:0000259" key="5">
    <source>
        <dbReference type="Pfam" id="PF07992"/>
    </source>
</evidence>
<dbReference type="PANTHER" id="PTHR43557:SF2">
    <property type="entry name" value="RIESKE DOMAIN-CONTAINING PROTEIN-RELATED"/>
    <property type="match status" value="1"/>
</dbReference>
<evidence type="ECO:0000256" key="2">
    <source>
        <dbReference type="ARBA" id="ARBA00022630"/>
    </source>
</evidence>
<dbReference type="GO" id="GO:0016651">
    <property type="term" value="F:oxidoreductase activity, acting on NAD(P)H"/>
    <property type="evidence" value="ECO:0007669"/>
    <property type="project" value="TreeGrafter"/>
</dbReference>
<dbReference type="SUPFAM" id="SSF55424">
    <property type="entry name" value="FAD/NAD-linked reductases, dimerisation (C-terminal) domain"/>
    <property type="match status" value="1"/>
</dbReference>
<keyword evidence="2" id="KW-0285">Flavoprotein</keyword>
<gene>
    <name evidence="7" type="ORF">EV650_3063</name>
</gene>
<dbReference type="InterPro" id="IPR023753">
    <property type="entry name" value="FAD/NAD-binding_dom"/>
</dbReference>
<evidence type="ECO:0000313" key="7">
    <source>
        <dbReference type="EMBL" id="TDW24195.1"/>
    </source>
</evidence>
<evidence type="ECO:0000313" key="8">
    <source>
        <dbReference type="Proteomes" id="UP000295447"/>
    </source>
</evidence>
<comment type="cofactor">
    <cofactor evidence="1">
        <name>FAD</name>
        <dbReference type="ChEBI" id="CHEBI:57692"/>
    </cofactor>
</comment>
<sequence length="399" mass="41904">MLVVGASIAGVRAVQALRRQGYEGTLRLVGDEDVPAYRRPELSKRFLAGDLSVDQIALATPADLDCDVLLNARATRLEVADQRVWIGDAGADPRPYRFDGLVIATGAHARRLRVPPMAGVHVLRTHQDAELLRAELATSPRVVVVGGGLIGCEVAATCRSLGLAVTIVEPTGALMSGAIGREVGARITELQSGHGVDVCVNCGVTELRGGNRVESVVTSGGREIAADVVVVGIGSEPNTSWLAGSGLPPATGVLCAPNLAVVGARRAVGAGDVVAWKSSGSARPVRMEHWENAVRQAETAAHTLLLGESAPGFDGTGGLFWSHQFDATLHVLGDPRAADEVRFLEDDPGRQRAVACYARDGRVMAFALLNSADWLGSAGRLVRQRAAMPLHGTGEPLRR</sequence>
<name>A0A4R8A1W9_9ACTN</name>
<evidence type="ECO:0000259" key="6">
    <source>
        <dbReference type="Pfam" id="PF14759"/>
    </source>
</evidence>
<reference evidence="7 8" key="1">
    <citation type="submission" date="2019-03" db="EMBL/GenBank/DDBJ databases">
        <title>Genomic Encyclopedia of Type Strains, Phase III (KMG-III): the genomes of soil and plant-associated and newly described type strains.</title>
        <authorList>
            <person name="Whitman W."/>
        </authorList>
    </citation>
    <scope>NUCLEOTIDE SEQUENCE [LARGE SCALE GENOMIC DNA]</scope>
    <source>
        <strain evidence="7 8">VKM Ac-2570</strain>
    </source>
</reference>
<dbReference type="Pfam" id="PF14759">
    <property type="entry name" value="Reductase_C"/>
    <property type="match status" value="1"/>
</dbReference>
<dbReference type="GO" id="GO:0005737">
    <property type="term" value="C:cytoplasm"/>
    <property type="evidence" value="ECO:0007669"/>
    <property type="project" value="TreeGrafter"/>
</dbReference>
<dbReference type="Proteomes" id="UP000295447">
    <property type="component" value="Unassembled WGS sequence"/>
</dbReference>
<dbReference type="Gene3D" id="3.50.50.60">
    <property type="entry name" value="FAD/NAD(P)-binding domain"/>
    <property type="match status" value="2"/>
</dbReference>
<dbReference type="AlphaFoldDB" id="A0A4R8A1W9"/>
<keyword evidence="3" id="KW-0274">FAD</keyword>
<dbReference type="EMBL" id="SODF01000001">
    <property type="protein sequence ID" value="TDW24195.1"/>
    <property type="molecule type" value="Genomic_DNA"/>
</dbReference>
<dbReference type="Gene3D" id="3.30.390.30">
    <property type="match status" value="1"/>
</dbReference>
<dbReference type="PRINTS" id="PR00411">
    <property type="entry name" value="PNDRDTASEI"/>
</dbReference>
<dbReference type="PRINTS" id="PR00368">
    <property type="entry name" value="FADPNR"/>
</dbReference>
<keyword evidence="4" id="KW-0560">Oxidoreductase</keyword>
<accession>A0A4R8A1W9</accession>
<dbReference type="PANTHER" id="PTHR43557">
    <property type="entry name" value="APOPTOSIS-INDUCING FACTOR 1"/>
    <property type="match status" value="1"/>
</dbReference>
<dbReference type="SUPFAM" id="SSF51905">
    <property type="entry name" value="FAD/NAD(P)-binding domain"/>
    <property type="match status" value="2"/>
</dbReference>
<evidence type="ECO:0000256" key="3">
    <source>
        <dbReference type="ARBA" id="ARBA00022827"/>
    </source>
</evidence>
<evidence type="ECO:0000256" key="4">
    <source>
        <dbReference type="ARBA" id="ARBA00023002"/>
    </source>
</evidence>
<dbReference type="Pfam" id="PF07992">
    <property type="entry name" value="Pyr_redox_2"/>
    <property type="match status" value="1"/>
</dbReference>
<dbReference type="InterPro" id="IPR050446">
    <property type="entry name" value="FAD-oxidoreductase/Apoptosis"/>
</dbReference>
<proteinExistence type="predicted"/>
<evidence type="ECO:0000256" key="1">
    <source>
        <dbReference type="ARBA" id="ARBA00001974"/>
    </source>
</evidence>
<organism evidence="7 8">
    <name type="scientific">Kribbella kalugense</name>
    <dbReference type="NCBI Taxonomy" id="2512221"/>
    <lineage>
        <taxon>Bacteria</taxon>
        <taxon>Bacillati</taxon>
        <taxon>Actinomycetota</taxon>
        <taxon>Actinomycetes</taxon>
        <taxon>Propionibacteriales</taxon>
        <taxon>Kribbellaceae</taxon>
        <taxon>Kribbella</taxon>
    </lineage>
</organism>
<comment type="caution">
    <text evidence="7">The sequence shown here is derived from an EMBL/GenBank/DDBJ whole genome shotgun (WGS) entry which is preliminary data.</text>
</comment>
<dbReference type="InterPro" id="IPR016156">
    <property type="entry name" value="FAD/NAD-linked_Rdtase_dimer_sf"/>
</dbReference>
<dbReference type="InterPro" id="IPR028202">
    <property type="entry name" value="Reductase_C"/>
</dbReference>